<evidence type="ECO:0000256" key="3">
    <source>
        <dbReference type="ARBA" id="ARBA00022801"/>
    </source>
</evidence>
<dbReference type="PANTHER" id="PTHR11069:SF23">
    <property type="entry name" value="LYSOSOMAL ACID GLUCOSYLCERAMIDASE"/>
    <property type="match status" value="1"/>
</dbReference>
<evidence type="ECO:0008006" key="10">
    <source>
        <dbReference type="Google" id="ProtNLM"/>
    </source>
</evidence>
<dbReference type="Proteomes" id="UP000612585">
    <property type="component" value="Unassembled WGS sequence"/>
</dbReference>
<dbReference type="GO" id="GO:0016020">
    <property type="term" value="C:membrane"/>
    <property type="evidence" value="ECO:0007669"/>
    <property type="project" value="GOC"/>
</dbReference>
<dbReference type="InterPro" id="IPR033453">
    <property type="entry name" value="Glyco_hydro_30_TIM-barrel"/>
</dbReference>
<feature type="chain" id="PRO_5039477253" description="Glucosylceramidase" evidence="5">
    <location>
        <begin position="19"/>
        <end position="480"/>
    </location>
</feature>
<keyword evidence="2 5" id="KW-0732">Signal</keyword>
<dbReference type="Pfam" id="PF02055">
    <property type="entry name" value="Glyco_hydro_30"/>
    <property type="match status" value="1"/>
</dbReference>
<evidence type="ECO:0000259" key="6">
    <source>
        <dbReference type="Pfam" id="PF02055"/>
    </source>
</evidence>
<feature type="domain" description="Glycosyl hydrolase family 30 beta sandwich" evidence="7">
    <location>
        <begin position="390"/>
        <end position="477"/>
    </location>
</feature>
<organism evidence="8 9">
    <name type="scientific">Virgisporangium aurantiacum</name>
    <dbReference type="NCBI Taxonomy" id="175570"/>
    <lineage>
        <taxon>Bacteria</taxon>
        <taxon>Bacillati</taxon>
        <taxon>Actinomycetota</taxon>
        <taxon>Actinomycetes</taxon>
        <taxon>Micromonosporales</taxon>
        <taxon>Micromonosporaceae</taxon>
        <taxon>Virgisporangium</taxon>
    </lineage>
</organism>
<dbReference type="InterPro" id="IPR033452">
    <property type="entry name" value="GH30_C"/>
</dbReference>
<keyword evidence="9" id="KW-1185">Reference proteome</keyword>
<keyword evidence="4" id="KW-0326">Glycosidase</keyword>
<evidence type="ECO:0000313" key="8">
    <source>
        <dbReference type="EMBL" id="GIJ57409.1"/>
    </source>
</evidence>
<dbReference type="Gene3D" id="3.20.20.80">
    <property type="entry name" value="Glycosidases"/>
    <property type="match status" value="1"/>
</dbReference>
<evidence type="ECO:0000256" key="2">
    <source>
        <dbReference type="ARBA" id="ARBA00022729"/>
    </source>
</evidence>
<dbReference type="Pfam" id="PF17189">
    <property type="entry name" value="Glyco_hydro_30C"/>
    <property type="match status" value="1"/>
</dbReference>
<dbReference type="GO" id="GO:0006680">
    <property type="term" value="P:glucosylceramide catabolic process"/>
    <property type="evidence" value="ECO:0007669"/>
    <property type="project" value="TreeGrafter"/>
</dbReference>
<dbReference type="Gene3D" id="2.60.40.1180">
    <property type="entry name" value="Golgi alpha-mannosidase II"/>
    <property type="match status" value="1"/>
</dbReference>
<proteinExistence type="inferred from homology"/>
<dbReference type="InterPro" id="IPR001139">
    <property type="entry name" value="Glyco_hydro_30"/>
</dbReference>
<dbReference type="GO" id="GO:0004348">
    <property type="term" value="F:glucosylceramidase activity"/>
    <property type="evidence" value="ECO:0007669"/>
    <property type="project" value="InterPro"/>
</dbReference>
<keyword evidence="3 4" id="KW-0378">Hydrolase</keyword>
<dbReference type="EMBL" id="BOPG01000031">
    <property type="protein sequence ID" value="GIJ57409.1"/>
    <property type="molecule type" value="Genomic_DNA"/>
</dbReference>
<evidence type="ECO:0000256" key="1">
    <source>
        <dbReference type="ARBA" id="ARBA00005382"/>
    </source>
</evidence>
<dbReference type="AlphaFoldDB" id="A0A8J3Z4G9"/>
<reference evidence="8" key="1">
    <citation type="submission" date="2021-01" db="EMBL/GenBank/DDBJ databases">
        <title>Whole genome shotgun sequence of Virgisporangium aurantiacum NBRC 16421.</title>
        <authorList>
            <person name="Komaki H."/>
            <person name="Tamura T."/>
        </authorList>
    </citation>
    <scope>NUCLEOTIDE SEQUENCE</scope>
    <source>
        <strain evidence="8">NBRC 16421</strain>
    </source>
</reference>
<sequence length="480" mass="51222">MKVRATIACALASTTVLALGVAPAEASTPAGAPAGGVAGTIGFRQRLQPIDGLGFASPFQRSTLIRGDRGLSPESTRAILDLLFSRETGAGSSILRIGVGSSTDDVYDHMKTILPTDPGGPAGVPQYVWDGDDGAQVWLVKQAQAYGVRRFFADAWSAPGFMKTNGTDANGGELCGVPGTACASGDWRAAYADYLVRYLRFYRQEGIRITDIGFTNEPDWTASYASMRFTPEQAVDFIKVFGPTLRRSGLGTQLVCCDSFGWEHQAPYSAAIEADPAADRYVKTHTAHFYASRASGPLPTDARVWMSEWTPNGNVWNEAWDDGTPASGFSMAESIHEAFAVGRATGYVSWVGASLGATRAFIQIATAGDGYRVSKRLWAFAGYSRFVRPGAVRVPATVADPDVKLTAFRNADGSMVVELLNAGTATVNTTFTTDVGIHHATTYLTDETHSLERIGGSRVPGGHRVSAQLPARSLTTLVLR</sequence>
<evidence type="ECO:0000256" key="5">
    <source>
        <dbReference type="SAM" id="SignalP"/>
    </source>
</evidence>
<dbReference type="PANTHER" id="PTHR11069">
    <property type="entry name" value="GLUCOSYLCERAMIDASE"/>
    <property type="match status" value="1"/>
</dbReference>
<feature type="signal peptide" evidence="5">
    <location>
        <begin position="1"/>
        <end position="18"/>
    </location>
</feature>
<gene>
    <name evidence="8" type="ORF">Vau01_049250</name>
</gene>
<protein>
    <recommendedName>
        <fullName evidence="10">Glucosylceramidase</fullName>
    </recommendedName>
</protein>
<comment type="similarity">
    <text evidence="1 4">Belongs to the glycosyl hydrolase 30 family.</text>
</comment>
<dbReference type="RefSeq" id="WP_203996730.1">
    <property type="nucleotide sequence ID" value="NZ_BOPG01000031.1"/>
</dbReference>
<name>A0A8J3Z4G9_9ACTN</name>
<comment type="caution">
    <text evidence="8">The sequence shown here is derived from an EMBL/GenBank/DDBJ whole genome shotgun (WGS) entry which is preliminary data.</text>
</comment>
<dbReference type="InterPro" id="IPR013780">
    <property type="entry name" value="Glyco_hydro_b"/>
</dbReference>
<evidence type="ECO:0000259" key="7">
    <source>
        <dbReference type="Pfam" id="PF17189"/>
    </source>
</evidence>
<dbReference type="SUPFAM" id="SSF51445">
    <property type="entry name" value="(Trans)glycosidases"/>
    <property type="match status" value="1"/>
</dbReference>
<dbReference type="InterPro" id="IPR017853">
    <property type="entry name" value="GH"/>
</dbReference>
<accession>A0A8J3Z4G9</accession>
<evidence type="ECO:0000256" key="4">
    <source>
        <dbReference type="RuleBase" id="RU361188"/>
    </source>
</evidence>
<evidence type="ECO:0000313" key="9">
    <source>
        <dbReference type="Proteomes" id="UP000612585"/>
    </source>
</evidence>
<feature type="domain" description="Glycosyl hydrolase family 30 TIM-barrel" evidence="6">
    <location>
        <begin position="135"/>
        <end position="292"/>
    </location>
</feature>
<dbReference type="SUPFAM" id="SSF51011">
    <property type="entry name" value="Glycosyl hydrolase domain"/>
    <property type="match status" value="1"/>
</dbReference>